<organism evidence="2 3">
    <name type="scientific">Flagellimonas sediminis</name>
    <dbReference type="NCBI Taxonomy" id="2696468"/>
    <lineage>
        <taxon>Bacteria</taxon>
        <taxon>Pseudomonadati</taxon>
        <taxon>Bacteroidota</taxon>
        <taxon>Flavobacteriia</taxon>
        <taxon>Flavobacteriales</taxon>
        <taxon>Flavobacteriaceae</taxon>
        <taxon>Flagellimonas</taxon>
    </lineage>
</organism>
<keyword evidence="1" id="KW-0812">Transmembrane</keyword>
<feature type="transmembrane region" description="Helical" evidence="1">
    <location>
        <begin position="138"/>
        <end position="158"/>
    </location>
</feature>
<feature type="transmembrane region" description="Helical" evidence="1">
    <location>
        <begin position="13"/>
        <end position="32"/>
    </location>
</feature>
<keyword evidence="1" id="KW-1133">Transmembrane helix</keyword>
<dbReference type="InterPro" id="IPR025367">
    <property type="entry name" value="DUF4271"/>
</dbReference>
<reference evidence="2 3" key="1">
    <citation type="submission" date="2020-01" db="EMBL/GenBank/DDBJ databases">
        <title>Muricauda sediminis sp.nov. 40Bstr401.</title>
        <authorList>
            <person name="Xue Z."/>
            <person name="Zhu S."/>
            <person name="Ren N."/>
            <person name="Chen T."/>
            <person name="Chen X."/>
            <person name="Chen J."/>
            <person name="Yang J."/>
        </authorList>
    </citation>
    <scope>NUCLEOTIDE SEQUENCE [LARGE SCALE GENOMIC DNA]</scope>
    <source>
        <strain evidence="2 3">40Bstr401</strain>
    </source>
</reference>
<dbReference type="EMBL" id="JAAAMI010000001">
    <property type="protein sequence ID" value="NDV41753.1"/>
    <property type="molecule type" value="Genomic_DNA"/>
</dbReference>
<dbReference type="AlphaFoldDB" id="A0A6I5KMZ4"/>
<comment type="caution">
    <text evidence="2">The sequence shown here is derived from an EMBL/GenBank/DDBJ whole genome shotgun (WGS) entry which is preliminary data.</text>
</comment>
<sequence>MNPIEKSITSLDWMTLVLFSSLVLLAIGKYLYGAKFLNFIILPFNDKYVLLNSKKGPLLNWFHILMSLFQLLNLSLFIYLTLGVFQMMPSIDPILVFFIILGGLALFELIKMILQAFTGFVFNNQEFILGIIFSKTSYLNYSSLLIALANILLIYVLIDSKATIYGAIILIILINGIGTIKLLKNYQKAMFPYFVYFILYLCALEIAPLVLIGSYLKV</sequence>
<evidence type="ECO:0000256" key="1">
    <source>
        <dbReference type="SAM" id="Phobius"/>
    </source>
</evidence>
<accession>A0A6I5KMZ4</accession>
<dbReference type="Pfam" id="PF14093">
    <property type="entry name" value="DUF4271"/>
    <property type="match status" value="1"/>
</dbReference>
<feature type="transmembrane region" description="Helical" evidence="1">
    <location>
        <begin position="94"/>
        <end position="117"/>
    </location>
</feature>
<feature type="transmembrane region" description="Helical" evidence="1">
    <location>
        <begin position="61"/>
        <end position="82"/>
    </location>
</feature>
<protein>
    <submittedName>
        <fullName evidence="2">DUF4271 domain-containing protein</fullName>
    </submittedName>
</protein>
<name>A0A6I5KMZ4_9FLAO</name>
<dbReference type="RefSeq" id="WP_163631633.1">
    <property type="nucleotide sequence ID" value="NZ_JAAAMI010000001.1"/>
</dbReference>
<evidence type="ECO:0000313" key="3">
    <source>
        <dbReference type="Proteomes" id="UP000468707"/>
    </source>
</evidence>
<gene>
    <name evidence="2" type="ORF">GTK07_00330</name>
</gene>
<proteinExistence type="predicted"/>
<evidence type="ECO:0000313" key="2">
    <source>
        <dbReference type="EMBL" id="NDV41753.1"/>
    </source>
</evidence>
<dbReference type="Proteomes" id="UP000468707">
    <property type="component" value="Unassembled WGS sequence"/>
</dbReference>
<feature type="transmembrane region" description="Helical" evidence="1">
    <location>
        <begin position="164"/>
        <end position="183"/>
    </location>
</feature>
<keyword evidence="3" id="KW-1185">Reference proteome</keyword>
<keyword evidence="1" id="KW-0472">Membrane</keyword>
<feature type="transmembrane region" description="Helical" evidence="1">
    <location>
        <begin position="195"/>
        <end position="216"/>
    </location>
</feature>